<keyword evidence="1" id="KW-1133">Transmembrane helix</keyword>
<keyword evidence="1" id="KW-0472">Membrane</keyword>
<keyword evidence="3" id="KW-1185">Reference proteome</keyword>
<feature type="transmembrane region" description="Helical" evidence="1">
    <location>
        <begin position="120"/>
        <end position="143"/>
    </location>
</feature>
<gene>
    <name evidence="2" type="ORF">HJ583_002745</name>
</gene>
<dbReference type="RefSeq" id="WP_170020264.1">
    <property type="nucleotide sequence ID" value="NZ_JABCSC020000001.1"/>
</dbReference>
<dbReference type="PANTHER" id="PTHR34219">
    <property type="entry name" value="IRON-REGULATED INNER MEMBRANE PROTEIN-RELATED"/>
    <property type="match status" value="1"/>
</dbReference>
<dbReference type="EMBL" id="JABCSC020000001">
    <property type="protein sequence ID" value="NSL53933.1"/>
    <property type="molecule type" value="Genomic_DNA"/>
</dbReference>
<protein>
    <submittedName>
        <fullName evidence="2">PepSY domain-containing protein</fullName>
    </submittedName>
</protein>
<dbReference type="Proteomes" id="UP000778523">
    <property type="component" value="Unassembled WGS sequence"/>
</dbReference>
<reference evidence="2 3" key="1">
    <citation type="submission" date="2020-06" db="EMBL/GenBank/DDBJ databases">
        <title>Draft genome of Uliginosibacterium sp. IMCC34675.</title>
        <authorList>
            <person name="Song J."/>
        </authorList>
    </citation>
    <scope>NUCLEOTIDE SEQUENCE [LARGE SCALE GENOMIC DNA]</scope>
    <source>
        <strain evidence="2 3">IMCC34675</strain>
    </source>
</reference>
<dbReference type="InterPro" id="IPR005625">
    <property type="entry name" value="PepSY-ass_TM"/>
</dbReference>
<comment type="caution">
    <text evidence="2">The sequence shown here is derived from an EMBL/GenBank/DDBJ whole genome shotgun (WGS) entry which is preliminary data.</text>
</comment>
<proteinExistence type="predicted"/>
<evidence type="ECO:0000313" key="2">
    <source>
        <dbReference type="EMBL" id="NSL53933.1"/>
    </source>
</evidence>
<name>A0ABX2IHT1_9RHOO</name>
<sequence length="298" mass="31896">MRSLIPFLTQAHRWLALLTAPVLLLIILSGLVLAFKPVVEAGARAPVDVASLSRALEQADPGHKAGVMSLSSDGTRFVLSSRGTGAMGEFDAQSGARVGAAGFDLFGLARNLHTNLLVGAGWLVTLTTSVTVILFLSGFLLGWRRLRNTLSGWHAGLGWLAWPLAALTPVTGLMMAFHLGTASLPYYEAGRPLPLVKVIEIASQQVDLSKLAQVRTFRGGAVMLTVQDEPRAALYLVTSAGELLRSGGPGWVRMLHEGTWAGAFSGLFTFVSTLPLLGLLLTGLLTWWRRHRLLNAAL</sequence>
<feature type="transmembrane region" description="Helical" evidence="1">
    <location>
        <begin position="260"/>
        <end position="288"/>
    </location>
</feature>
<feature type="transmembrane region" description="Helical" evidence="1">
    <location>
        <begin position="155"/>
        <end position="177"/>
    </location>
</feature>
<evidence type="ECO:0000313" key="3">
    <source>
        <dbReference type="Proteomes" id="UP000778523"/>
    </source>
</evidence>
<accession>A0ABX2IHT1</accession>
<evidence type="ECO:0000256" key="1">
    <source>
        <dbReference type="SAM" id="Phobius"/>
    </source>
</evidence>
<keyword evidence="1" id="KW-0812">Transmembrane</keyword>
<dbReference type="Pfam" id="PF03929">
    <property type="entry name" value="PepSY_TM"/>
    <property type="match status" value="1"/>
</dbReference>
<organism evidence="2 3">
    <name type="scientific">Uliginosibacterium aquaticum</name>
    <dbReference type="NCBI Taxonomy" id="2731212"/>
    <lineage>
        <taxon>Bacteria</taxon>
        <taxon>Pseudomonadati</taxon>
        <taxon>Pseudomonadota</taxon>
        <taxon>Betaproteobacteria</taxon>
        <taxon>Rhodocyclales</taxon>
        <taxon>Zoogloeaceae</taxon>
        <taxon>Uliginosibacterium</taxon>
    </lineage>
</organism>